<gene>
    <name evidence="2" type="ORF">C2G38_1455147</name>
</gene>
<dbReference type="EMBL" id="QKWP01000627">
    <property type="protein sequence ID" value="RIB17143.1"/>
    <property type="molecule type" value="Genomic_DNA"/>
</dbReference>
<dbReference type="OrthoDB" id="2442307at2759"/>
<evidence type="ECO:0000256" key="1">
    <source>
        <dbReference type="SAM" id="SignalP"/>
    </source>
</evidence>
<dbReference type="AlphaFoldDB" id="A0A397VAX9"/>
<organism evidence="2 3">
    <name type="scientific">Gigaspora rosea</name>
    <dbReference type="NCBI Taxonomy" id="44941"/>
    <lineage>
        <taxon>Eukaryota</taxon>
        <taxon>Fungi</taxon>
        <taxon>Fungi incertae sedis</taxon>
        <taxon>Mucoromycota</taxon>
        <taxon>Glomeromycotina</taxon>
        <taxon>Glomeromycetes</taxon>
        <taxon>Diversisporales</taxon>
        <taxon>Gigasporaceae</taxon>
        <taxon>Gigaspora</taxon>
    </lineage>
</organism>
<keyword evidence="3" id="KW-1185">Reference proteome</keyword>
<dbReference type="SUPFAM" id="SSF117281">
    <property type="entry name" value="Kelch motif"/>
    <property type="match status" value="1"/>
</dbReference>
<keyword evidence="1" id="KW-0732">Signal</keyword>
<feature type="chain" id="PRO_5017379052" description="Galactose oxidase" evidence="1">
    <location>
        <begin position="20"/>
        <end position="152"/>
    </location>
</feature>
<dbReference type="InterPro" id="IPR015915">
    <property type="entry name" value="Kelch-typ_b-propeller"/>
</dbReference>
<evidence type="ECO:0008006" key="4">
    <source>
        <dbReference type="Google" id="ProtNLM"/>
    </source>
</evidence>
<dbReference type="Gene3D" id="2.120.10.80">
    <property type="entry name" value="Kelch-type beta propeller"/>
    <property type="match status" value="1"/>
</dbReference>
<proteinExistence type="predicted"/>
<feature type="signal peptide" evidence="1">
    <location>
        <begin position="1"/>
        <end position="19"/>
    </location>
</feature>
<protein>
    <recommendedName>
        <fullName evidence="4">Galactose oxidase</fullName>
    </recommendedName>
</protein>
<dbReference type="Proteomes" id="UP000266673">
    <property type="component" value="Unassembled WGS sequence"/>
</dbReference>
<reference evidence="2 3" key="1">
    <citation type="submission" date="2018-06" db="EMBL/GenBank/DDBJ databases">
        <title>Comparative genomics reveals the genomic features of Rhizophagus irregularis, R. cerebriforme, R. diaphanum and Gigaspora rosea, and their symbiotic lifestyle signature.</title>
        <authorList>
            <person name="Morin E."/>
            <person name="San Clemente H."/>
            <person name="Chen E.C.H."/>
            <person name="De La Providencia I."/>
            <person name="Hainaut M."/>
            <person name="Kuo A."/>
            <person name="Kohler A."/>
            <person name="Murat C."/>
            <person name="Tang N."/>
            <person name="Roy S."/>
            <person name="Loubradou J."/>
            <person name="Henrissat B."/>
            <person name="Grigoriev I.V."/>
            <person name="Corradi N."/>
            <person name="Roux C."/>
            <person name="Martin F.M."/>
        </authorList>
    </citation>
    <scope>NUCLEOTIDE SEQUENCE [LARGE SCALE GENOMIC DNA]</scope>
    <source>
        <strain evidence="2 3">DAOM 194757</strain>
    </source>
</reference>
<comment type="caution">
    <text evidence="2">The sequence shown here is derived from an EMBL/GenBank/DDBJ whole genome shotgun (WGS) entry which is preliminary data.</text>
</comment>
<evidence type="ECO:0000313" key="3">
    <source>
        <dbReference type="Proteomes" id="UP000266673"/>
    </source>
</evidence>
<evidence type="ECO:0000313" key="2">
    <source>
        <dbReference type="EMBL" id="RIB17143.1"/>
    </source>
</evidence>
<name>A0A397VAX9_9GLOM</name>
<accession>A0A397VAX9</accession>
<sequence length="152" mass="17004">MMKFILIFIINFYIGGINAFVPLPRAEVTANLVNNKIYFHGGWNGSLSSDFFYLDVSVPFTTNDVASMPWTDLTSIPGLIIRSGHTACIHGTNIFYIGGMKETDLNFTSAFDVMAQKWSVPVTSGNLTSTVRLYFLQEMEYTSMEDGVIYLV</sequence>